<dbReference type="PROSITE" id="PS50090">
    <property type="entry name" value="MYB_LIKE"/>
    <property type="match status" value="1"/>
</dbReference>
<keyword evidence="3" id="KW-0804">Transcription</keyword>
<evidence type="ECO:0000313" key="6">
    <source>
        <dbReference type="EMBL" id="KAG2242230.1"/>
    </source>
</evidence>
<evidence type="ECO:0000256" key="4">
    <source>
        <dbReference type="ARBA" id="ARBA00023242"/>
    </source>
</evidence>
<evidence type="ECO:0000313" key="7">
    <source>
        <dbReference type="Proteomes" id="UP000886595"/>
    </source>
</evidence>
<evidence type="ECO:0000256" key="1">
    <source>
        <dbReference type="ARBA" id="ARBA00004123"/>
    </source>
</evidence>
<sequence>METLHPLLSHVPTSDHRFVVQEMMCLQTSIWTKEENKKFERALAIYADDTPDRWFKVAAMIPGKTISDVMTQYSKLEEDLFDIEAGLIPIPGYPSAGFDQLVSPYDHDLYRKRPSGGARGFDQDRRKGVPWTEEEHRNISKNFVGSKTPTQVASHAQKYYQRQLSGAKDKRRPSIHDITTVNLLNTNITRPSSDHDRFLQQPDESKLGFTDKGNAEEGVMFLGQNLSSVLSPYEPAFKFTGTNVYGGGAYGLARS</sequence>
<proteinExistence type="predicted"/>
<organism evidence="6 7">
    <name type="scientific">Brassica carinata</name>
    <name type="common">Ethiopian mustard</name>
    <name type="synonym">Abyssinian cabbage</name>
    <dbReference type="NCBI Taxonomy" id="52824"/>
    <lineage>
        <taxon>Eukaryota</taxon>
        <taxon>Viridiplantae</taxon>
        <taxon>Streptophyta</taxon>
        <taxon>Embryophyta</taxon>
        <taxon>Tracheophyta</taxon>
        <taxon>Spermatophyta</taxon>
        <taxon>Magnoliopsida</taxon>
        <taxon>eudicotyledons</taxon>
        <taxon>Gunneridae</taxon>
        <taxon>Pentapetalae</taxon>
        <taxon>rosids</taxon>
        <taxon>malvids</taxon>
        <taxon>Brassicales</taxon>
        <taxon>Brassicaceae</taxon>
        <taxon>Brassiceae</taxon>
        <taxon>Brassica</taxon>
    </lineage>
</organism>
<feature type="domain" description="Myb-like" evidence="5">
    <location>
        <begin position="31"/>
        <end position="77"/>
    </location>
</feature>
<dbReference type="PANTHER" id="PTHR44042">
    <property type="entry name" value="DUPLICATED HOMEODOMAIN-LIKE SUPERFAMILY PROTEIN-RELATED"/>
    <property type="match status" value="1"/>
</dbReference>
<dbReference type="AlphaFoldDB" id="A0A8X7NZC2"/>
<dbReference type="Proteomes" id="UP000886595">
    <property type="component" value="Unassembled WGS sequence"/>
</dbReference>
<comment type="caution">
    <text evidence="6">The sequence shown here is derived from an EMBL/GenBank/DDBJ whole genome shotgun (WGS) entry which is preliminary data.</text>
</comment>
<comment type="subcellular location">
    <subcellularLocation>
        <location evidence="1">Nucleus</location>
    </subcellularLocation>
</comment>
<dbReference type="SMART" id="SM00717">
    <property type="entry name" value="SANT"/>
    <property type="match status" value="1"/>
</dbReference>
<keyword evidence="2" id="KW-0805">Transcription regulation</keyword>
<dbReference type="CDD" id="cd00167">
    <property type="entry name" value="SANT"/>
    <property type="match status" value="1"/>
</dbReference>
<dbReference type="Gene3D" id="1.10.10.60">
    <property type="entry name" value="Homeodomain-like"/>
    <property type="match status" value="1"/>
</dbReference>
<dbReference type="InterPro" id="IPR001005">
    <property type="entry name" value="SANT/Myb"/>
</dbReference>
<name>A0A8X7NZC2_BRACI</name>
<dbReference type="GO" id="GO:0005634">
    <property type="term" value="C:nucleus"/>
    <property type="evidence" value="ECO:0007669"/>
    <property type="project" value="UniProtKB-SubCell"/>
</dbReference>
<evidence type="ECO:0000259" key="5">
    <source>
        <dbReference type="PROSITE" id="PS50090"/>
    </source>
</evidence>
<gene>
    <name evidence="6" type="ORF">Bca52824_095931</name>
</gene>
<dbReference type="OrthoDB" id="118550at2759"/>
<dbReference type="SUPFAM" id="SSF46689">
    <property type="entry name" value="Homeodomain-like"/>
    <property type="match status" value="2"/>
</dbReference>
<keyword evidence="7" id="KW-1185">Reference proteome</keyword>
<dbReference type="EMBL" id="JAAMPC010000576">
    <property type="protein sequence ID" value="KAG2242230.1"/>
    <property type="molecule type" value="Genomic_DNA"/>
</dbReference>
<keyword evidence="4" id="KW-0539">Nucleus</keyword>
<evidence type="ECO:0000256" key="2">
    <source>
        <dbReference type="ARBA" id="ARBA00023015"/>
    </source>
</evidence>
<accession>A0A8X7NZC2</accession>
<protein>
    <recommendedName>
        <fullName evidence="5">Myb-like domain-containing protein</fullName>
    </recommendedName>
</protein>
<dbReference type="FunFam" id="1.10.10.60:FF:000154">
    <property type="entry name" value="Transcription factor SRM1"/>
    <property type="match status" value="1"/>
</dbReference>
<dbReference type="Pfam" id="PF00249">
    <property type="entry name" value="Myb_DNA-binding"/>
    <property type="match status" value="1"/>
</dbReference>
<dbReference type="PANTHER" id="PTHR44042:SF60">
    <property type="entry name" value="GENOME ASSEMBLY, CHROMOSOME: A10"/>
    <property type="match status" value="1"/>
</dbReference>
<dbReference type="InterPro" id="IPR009057">
    <property type="entry name" value="Homeodomain-like_sf"/>
</dbReference>
<evidence type="ECO:0000256" key="3">
    <source>
        <dbReference type="ARBA" id="ARBA00023163"/>
    </source>
</evidence>
<reference evidence="6 7" key="1">
    <citation type="submission" date="2020-02" db="EMBL/GenBank/DDBJ databases">
        <authorList>
            <person name="Ma Q."/>
            <person name="Huang Y."/>
            <person name="Song X."/>
            <person name="Pei D."/>
        </authorList>
    </citation>
    <scope>NUCLEOTIDE SEQUENCE [LARGE SCALE GENOMIC DNA]</scope>
    <source>
        <strain evidence="6">Sxm20200214</strain>
        <tissue evidence="6">Leaf</tissue>
    </source>
</reference>